<accession>A0AAV8YLV3</accession>
<feature type="region of interest" description="Disordered" evidence="1">
    <location>
        <begin position="206"/>
        <end position="230"/>
    </location>
</feature>
<comment type="caution">
    <text evidence="2">The sequence shown here is derived from an EMBL/GenBank/DDBJ whole genome shotgun (WGS) entry which is preliminary data.</text>
</comment>
<organism evidence="2 3">
    <name type="scientific">Aromia moschata</name>
    <dbReference type="NCBI Taxonomy" id="1265417"/>
    <lineage>
        <taxon>Eukaryota</taxon>
        <taxon>Metazoa</taxon>
        <taxon>Ecdysozoa</taxon>
        <taxon>Arthropoda</taxon>
        <taxon>Hexapoda</taxon>
        <taxon>Insecta</taxon>
        <taxon>Pterygota</taxon>
        <taxon>Neoptera</taxon>
        <taxon>Endopterygota</taxon>
        <taxon>Coleoptera</taxon>
        <taxon>Polyphaga</taxon>
        <taxon>Cucujiformia</taxon>
        <taxon>Chrysomeloidea</taxon>
        <taxon>Cerambycidae</taxon>
        <taxon>Cerambycinae</taxon>
        <taxon>Callichromatini</taxon>
        <taxon>Aromia</taxon>
    </lineage>
</organism>
<dbReference type="Proteomes" id="UP001162162">
    <property type="component" value="Unassembled WGS sequence"/>
</dbReference>
<protein>
    <submittedName>
        <fullName evidence="2">Uncharacterized protein</fullName>
    </submittedName>
</protein>
<feature type="compositionally biased region" description="Basic and acidic residues" evidence="1">
    <location>
        <begin position="52"/>
        <end position="63"/>
    </location>
</feature>
<name>A0AAV8YLV3_9CUCU</name>
<dbReference type="EMBL" id="JAPWTK010000079">
    <property type="protein sequence ID" value="KAJ8951721.1"/>
    <property type="molecule type" value="Genomic_DNA"/>
</dbReference>
<dbReference type="InterPro" id="IPR031959">
    <property type="entry name" value="DUF4779"/>
</dbReference>
<feature type="region of interest" description="Disordered" evidence="1">
    <location>
        <begin position="39"/>
        <end position="65"/>
    </location>
</feature>
<evidence type="ECO:0000256" key="1">
    <source>
        <dbReference type="SAM" id="MobiDB-lite"/>
    </source>
</evidence>
<evidence type="ECO:0000313" key="3">
    <source>
        <dbReference type="Proteomes" id="UP001162162"/>
    </source>
</evidence>
<feature type="compositionally biased region" description="Basic and acidic residues" evidence="1">
    <location>
        <begin position="215"/>
        <end position="230"/>
    </location>
</feature>
<reference evidence="2" key="1">
    <citation type="journal article" date="2023" name="Insect Mol. Biol.">
        <title>Genome sequencing provides insights into the evolution of gene families encoding plant cell wall-degrading enzymes in longhorned beetles.</title>
        <authorList>
            <person name="Shin N.R."/>
            <person name="Okamura Y."/>
            <person name="Kirsch R."/>
            <person name="Pauchet Y."/>
        </authorList>
    </citation>
    <scope>NUCLEOTIDE SEQUENCE</scope>
    <source>
        <strain evidence="2">AMC_N1</strain>
    </source>
</reference>
<feature type="region of interest" description="Disordered" evidence="1">
    <location>
        <begin position="83"/>
        <end position="115"/>
    </location>
</feature>
<keyword evidence="3" id="KW-1185">Reference proteome</keyword>
<sequence length="230" mass="25271">MANNNNSHSFPHRSLRGPKGLLFRVIIGTKDTASSELGAADFSKTGGQSYGDLERASHGEKGARGYSTIEEFEKALKGAKDNEQNKGFYKASGGKNGGGSFSDKNHSKKGSKTTGFHNVYLKDDYNKDHSFYDKADKRGYFRRYGDYRGNKHAQEGGFKNGRNHDSGFYGASTGAKGYTDKGKVFDEERGYKGAAGDEKYYQNGEEYAGNQGKNFGKEKGFAEGEKYTGR</sequence>
<proteinExistence type="predicted"/>
<evidence type="ECO:0000313" key="2">
    <source>
        <dbReference type="EMBL" id="KAJ8951721.1"/>
    </source>
</evidence>
<gene>
    <name evidence="2" type="ORF">NQ318_012571</name>
</gene>
<dbReference type="Pfam" id="PF16009">
    <property type="entry name" value="DUF4779"/>
    <property type="match status" value="1"/>
</dbReference>
<dbReference type="AlphaFoldDB" id="A0AAV8YLV3"/>